<keyword evidence="7" id="KW-1185">Reference proteome</keyword>
<dbReference type="InterPro" id="IPR024420">
    <property type="entry name" value="TRAPP_III_complex_Trs85"/>
</dbReference>
<name>A0A9P0EWJ1_BEMTA</name>
<evidence type="ECO:0000256" key="1">
    <source>
        <dbReference type="SAM" id="MobiDB-lite"/>
    </source>
</evidence>
<dbReference type="InterPro" id="IPR011990">
    <property type="entry name" value="TPR-like_helical_dom_sf"/>
</dbReference>
<dbReference type="InterPro" id="IPR058541">
    <property type="entry name" value="Ig_TPPC8_1st"/>
</dbReference>
<feature type="domain" description="TPPC8 second Ig-like" evidence="3">
    <location>
        <begin position="903"/>
        <end position="1011"/>
    </location>
</feature>
<dbReference type="EMBL" id="OU963862">
    <property type="protein sequence ID" value="CAH0382112.1"/>
    <property type="molecule type" value="Genomic_DNA"/>
</dbReference>
<dbReference type="InterPro" id="IPR058538">
    <property type="entry name" value="Ig_TPPC8_2nd"/>
</dbReference>
<evidence type="ECO:0008006" key="8">
    <source>
        <dbReference type="Google" id="ProtNLM"/>
    </source>
</evidence>
<feature type="domain" description="TPPC8 first Ig-like" evidence="4">
    <location>
        <begin position="705"/>
        <end position="902"/>
    </location>
</feature>
<evidence type="ECO:0000259" key="2">
    <source>
        <dbReference type="Pfam" id="PF24542"/>
    </source>
</evidence>
<evidence type="ECO:0000259" key="3">
    <source>
        <dbReference type="Pfam" id="PF24544"/>
    </source>
</evidence>
<dbReference type="Proteomes" id="UP001152759">
    <property type="component" value="Chromosome 1"/>
</dbReference>
<feature type="region of interest" description="Disordered" evidence="1">
    <location>
        <begin position="251"/>
        <end position="289"/>
    </location>
</feature>
<dbReference type="InterPro" id="IPR057651">
    <property type="entry name" value="Ig_TPPC8_C"/>
</dbReference>
<feature type="domain" description="TPPC8 third Ig-like" evidence="5">
    <location>
        <begin position="1014"/>
        <end position="1187"/>
    </location>
</feature>
<sequence>MAHSRCSPLEFIQNSFSPIVAVICSPSVDHICQKNNLGFIELLQPFCRLTSEVKLKEPSGSLISVKNLRVAFVDVNTRPPQPTLARKFLNESVSSLCDEKQTRLEIGNIVVDVPLSVPWFDSWRETFLQVQSPSDHEFTKHNIACMFVTSTLEPNPKDSLIYLSQQIQQTLSVSSNKLPKWFCPSILRYYVLVHEPLAGEQAVAEAVFETMKQSYGPNHCFFLPINSRPPGGNTVPIPDLWSPYLSNSADLHNTSSSSDSGPSDVISVSSDFSQTSSSNSTPAFVQNSDGKDSSVILHPLSPLSEDQKFPRPASGKSVVDGNSKMINPNVWSNEALLYKQYGAYLTAHDIDRIKLLVSEFIGKALIPYVESQIQSLHDIVANKKGVSRSLLSATKRWFGASKPGTPAASVPATSTMYSSDAPELQSRRLADLYFMFGAYALAYQTYHAAKRDFNADGAWLFYAGALEMAALSAFIMGTDLRKALEYSEESITTYLNSCGLPQFATRATLFTSECLKEKGMYCEAAKQLIRMTSEDSDLRSALLLEQASYCYLHSRKPRMPRKYAFNLVLAGHRFNKAGQKKHTLRCYNQAHQVYQGKEWSLAEDHIHLMIGRQAASLQQIQDSAAAFSRLLSRSSRQVPAQQALNLKEYLIIQQQLSDNETEAPILPLPLVDQSSIEVLLGPDTLSSPNNSMVPVAGVTFHQKPAEISKWCKVEEQLVGTATGSLPLTFKPSLSLLSDSTNNTVPPVSVCKEPINVNIGLKNLLHIAIPIQKLKLMWSCTLSDGSVVSDDDSVAETHCQESIILEPDCTTQVVLQVKPLKPGSLLITGISYCLASTVPSSPTESITVRGRQLLKPNGPPVKQTKDKMQGQPIFAPDYRLQLNILENAPCIHVFMLSISCELLCGELRHVSVLMKNTGNLPVSRILFSSPTPQFISLHSILPNSHSNPPPVKQKFEPCFSIPMERPLEPNGELSFDMWIRAPETKGAFSLDVLFYCEYYPLESNQKPRYRLVRHSWNLTVFESLNFSVIPTRSCQSSKSNELINFQLQVKNNNQPNDILSAEIDLVQVSLFSPCWQLCGKAFVPEKLTLQSQQSLYLVFQATRPTDNQTGGISSDINLSNSDEPTSLHSPFFDFLRRSISHSSQTSSQENKKDLNFGTTLDAVLIVRWKGRLVETGGKNRISMGQHHLRMKQFDVMVTCPPIIIQPKTKEPLTLLKIFGPDRNCDHVLAAANQQHELDASAIQQKLVMFTISHQQLVNHNFNENRLCMVPVKISLRNCSDSQLDVKVMAVLPPSRQNPVASTEGSSSFLWLGRTIRIISLKSYALYSVQLLAAISYPGSYNLGSRLVVSAKNEFMPNLVPQCWKFDTVVMVNNASS</sequence>
<feature type="domain" description="TPPC8 C-terminal Ig-like" evidence="2">
    <location>
        <begin position="1245"/>
        <end position="1347"/>
    </location>
</feature>
<gene>
    <name evidence="6" type="ORF">BEMITA_LOCUS1695</name>
</gene>
<dbReference type="Pfam" id="PF24544">
    <property type="entry name" value="Ig_TPPC8_2nd"/>
    <property type="match status" value="1"/>
</dbReference>
<accession>A0A9P0EWJ1</accession>
<dbReference type="KEGG" id="btab:109031623"/>
<dbReference type="PANTHER" id="PTHR12975:SF6">
    <property type="entry name" value="TRAFFICKING PROTEIN PARTICLE COMPLEX SUBUNIT 8"/>
    <property type="match status" value="1"/>
</dbReference>
<evidence type="ECO:0000259" key="5">
    <source>
        <dbReference type="Pfam" id="PF24546"/>
    </source>
</evidence>
<dbReference type="Pfam" id="PF24542">
    <property type="entry name" value="Ig_TPPC8_C"/>
    <property type="match status" value="1"/>
</dbReference>
<dbReference type="Pfam" id="PF24545">
    <property type="entry name" value="Ig_TPPC8_1st"/>
    <property type="match status" value="1"/>
</dbReference>
<dbReference type="PANTHER" id="PTHR12975">
    <property type="entry name" value="TRANSPORT PROTEIN TRAPP"/>
    <property type="match status" value="1"/>
</dbReference>
<dbReference type="SUPFAM" id="SSF48452">
    <property type="entry name" value="TPR-like"/>
    <property type="match status" value="1"/>
</dbReference>
<dbReference type="Pfam" id="PF24546">
    <property type="entry name" value="Ig_TPPC8_3rd"/>
    <property type="match status" value="1"/>
</dbReference>
<protein>
    <recommendedName>
        <fullName evidence="8">Trafficking protein particle complex subunit 8</fullName>
    </recommendedName>
</protein>
<feature type="compositionally biased region" description="Low complexity" evidence="1">
    <location>
        <begin position="255"/>
        <end position="280"/>
    </location>
</feature>
<organism evidence="6 7">
    <name type="scientific">Bemisia tabaci</name>
    <name type="common">Sweetpotato whitefly</name>
    <name type="synonym">Aleurodes tabaci</name>
    <dbReference type="NCBI Taxonomy" id="7038"/>
    <lineage>
        <taxon>Eukaryota</taxon>
        <taxon>Metazoa</taxon>
        <taxon>Ecdysozoa</taxon>
        <taxon>Arthropoda</taxon>
        <taxon>Hexapoda</taxon>
        <taxon>Insecta</taxon>
        <taxon>Pterygota</taxon>
        <taxon>Neoptera</taxon>
        <taxon>Paraneoptera</taxon>
        <taxon>Hemiptera</taxon>
        <taxon>Sternorrhyncha</taxon>
        <taxon>Aleyrodoidea</taxon>
        <taxon>Aleyrodidae</taxon>
        <taxon>Aleyrodinae</taxon>
        <taxon>Bemisia</taxon>
    </lineage>
</organism>
<dbReference type="Pfam" id="PF12739">
    <property type="entry name" value="TRAPPC-Trs85"/>
    <property type="match status" value="1"/>
</dbReference>
<dbReference type="GO" id="GO:1990072">
    <property type="term" value="C:TRAPPIII protein complex"/>
    <property type="evidence" value="ECO:0007669"/>
    <property type="project" value="TreeGrafter"/>
</dbReference>
<evidence type="ECO:0000313" key="7">
    <source>
        <dbReference type="Proteomes" id="UP001152759"/>
    </source>
</evidence>
<evidence type="ECO:0000259" key="4">
    <source>
        <dbReference type="Pfam" id="PF24545"/>
    </source>
</evidence>
<proteinExistence type="predicted"/>
<reference evidence="6" key="1">
    <citation type="submission" date="2021-12" db="EMBL/GenBank/DDBJ databases">
        <authorList>
            <person name="King R."/>
        </authorList>
    </citation>
    <scope>NUCLEOTIDE SEQUENCE</scope>
</reference>
<evidence type="ECO:0000313" key="6">
    <source>
        <dbReference type="EMBL" id="CAH0382112.1"/>
    </source>
</evidence>
<dbReference type="InterPro" id="IPR058540">
    <property type="entry name" value="Ig_TPPC8_3rd"/>
</dbReference>